<gene>
    <name evidence="2" type="ORF">JOB18_018372</name>
</gene>
<evidence type="ECO:0000256" key="1">
    <source>
        <dbReference type="SAM" id="MobiDB-lite"/>
    </source>
</evidence>
<evidence type="ECO:0000313" key="2">
    <source>
        <dbReference type="EMBL" id="KAG7482298.1"/>
    </source>
</evidence>
<comment type="caution">
    <text evidence="2">The sequence shown here is derived from an EMBL/GenBank/DDBJ whole genome shotgun (WGS) entry which is preliminary data.</text>
</comment>
<proteinExistence type="predicted"/>
<sequence>MLQDEVTGRASAPGEHDGQAEGTAVGTHRAQPGADASTLRFIYTFTILQSICPTDNIIHVNASQLPSTGGDYK</sequence>
<accession>A0AAV6Q1N6</accession>
<dbReference type="Proteomes" id="UP000693946">
    <property type="component" value="Linkage Group LG7"/>
</dbReference>
<name>A0AAV6Q1N6_SOLSE</name>
<evidence type="ECO:0000313" key="3">
    <source>
        <dbReference type="Proteomes" id="UP000693946"/>
    </source>
</evidence>
<dbReference type="EMBL" id="JAGKHQ010000019">
    <property type="protein sequence ID" value="KAG7482298.1"/>
    <property type="molecule type" value="Genomic_DNA"/>
</dbReference>
<protein>
    <submittedName>
        <fullName evidence="2">Uncharacterized protein</fullName>
    </submittedName>
</protein>
<dbReference type="AlphaFoldDB" id="A0AAV6Q1N6"/>
<keyword evidence="3" id="KW-1185">Reference proteome</keyword>
<organism evidence="2 3">
    <name type="scientific">Solea senegalensis</name>
    <name type="common">Senegalese sole</name>
    <dbReference type="NCBI Taxonomy" id="28829"/>
    <lineage>
        <taxon>Eukaryota</taxon>
        <taxon>Metazoa</taxon>
        <taxon>Chordata</taxon>
        <taxon>Craniata</taxon>
        <taxon>Vertebrata</taxon>
        <taxon>Euteleostomi</taxon>
        <taxon>Actinopterygii</taxon>
        <taxon>Neopterygii</taxon>
        <taxon>Teleostei</taxon>
        <taxon>Neoteleostei</taxon>
        <taxon>Acanthomorphata</taxon>
        <taxon>Carangaria</taxon>
        <taxon>Pleuronectiformes</taxon>
        <taxon>Pleuronectoidei</taxon>
        <taxon>Soleidae</taxon>
        <taxon>Solea</taxon>
    </lineage>
</organism>
<reference evidence="2 3" key="1">
    <citation type="journal article" date="2021" name="Sci. Rep.">
        <title>Chromosome anchoring in Senegalese sole (Solea senegalensis) reveals sex-associated markers and genome rearrangements in flatfish.</title>
        <authorList>
            <person name="Guerrero-Cozar I."/>
            <person name="Gomez-Garrido J."/>
            <person name="Berbel C."/>
            <person name="Martinez-Blanch J.F."/>
            <person name="Alioto T."/>
            <person name="Claros M.G."/>
            <person name="Gagnaire P.A."/>
            <person name="Manchado M."/>
        </authorList>
    </citation>
    <scope>NUCLEOTIDE SEQUENCE [LARGE SCALE GENOMIC DNA]</scope>
    <source>
        <strain evidence="2">Sse05_10M</strain>
    </source>
</reference>
<feature type="region of interest" description="Disordered" evidence="1">
    <location>
        <begin position="1"/>
        <end position="31"/>
    </location>
</feature>